<dbReference type="PANTHER" id="PTHR43466:SF1">
    <property type="entry name" value="2-OXO-4-HYDROXY-4-CARBOXY-5-UREIDOIMIDAZOLINE DECARBOXYLASE-RELATED"/>
    <property type="match status" value="1"/>
</dbReference>
<dbReference type="InterPro" id="IPR017595">
    <property type="entry name" value="OHCU_decarboxylase-2"/>
</dbReference>
<gene>
    <name evidence="8" type="ORF">ACPOL_2453</name>
</gene>
<dbReference type="Pfam" id="PF09349">
    <property type="entry name" value="OHCU_decarbox"/>
    <property type="match status" value="1"/>
</dbReference>
<evidence type="ECO:0000259" key="7">
    <source>
        <dbReference type="Pfam" id="PF09349"/>
    </source>
</evidence>
<keyword evidence="5" id="KW-0210">Decarboxylase</keyword>
<proteinExistence type="predicted"/>
<dbReference type="RefSeq" id="WP_161557300.1">
    <property type="nucleotide sequence ID" value="NZ_CP030840.1"/>
</dbReference>
<dbReference type="GO" id="GO:0019628">
    <property type="term" value="P:urate catabolic process"/>
    <property type="evidence" value="ECO:0007669"/>
    <property type="project" value="TreeGrafter"/>
</dbReference>
<evidence type="ECO:0000313" key="8">
    <source>
        <dbReference type="EMBL" id="AXC11775.1"/>
    </source>
</evidence>
<dbReference type="Gene3D" id="1.10.3330.10">
    <property type="entry name" value="Oxo-4-hydroxy-4-carboxy-5-ureidoimidazoline decarboxylase"/>
    <property type="match status" value="1"/>
</dbReference>
<evidence type="ECO:0000256" key="2">
    <source>
        <dbReference type="ARBA" id="ARBA00004754"/>
    </source>
</evidence>
<comment type="catalytic activity">
    <reaction evidence="1">
        <text>5-hydroxy-2-oxo-4-ureido-2,5-dihydro-1H-imidazole-5-carboxylate + H(+) = (S)-allantoin + CO2</text>
        <dbReference type="Rhea" id="RHEA:26301"/>
        <dbReference type="ChEBI" id="CHEBI:15378"/>
        <dbReference type="ChEBI" id="CHEBI:15678"/>
        <dbReference type="ChEBI" id="CHEBI:16526"/>
        <dbReference type="ChEBI" id="CHEBI:58639"/>
        <dbReference type="EC" id="4.1.1.97"/>
    </reaction>
</comment>
<evidence type="ECO:0000256" key="6">
    <source>
        <dbReference type="ARBA" id="ARBA00023239"/>
    </source>
</evidence>
<keyword evidence="6" id="KW-0456">Lyase</keyword>
<evidence type="ECO:0000256" key="5">
    <source>
        <dbReference type="ARBA" id="ARBA00022793"/>
    </source>
</evidence>
<dbReference type="NCBIfam" id="NF010372">
    <property type="entry name" value="PRK13798.1"/>
    <property type="match status" value="1"/>
</dbReference>
<dbReference type="GO" id="GO:0006144">
    <property type="term" value="P:purine nucleobase metabolic process"/>
    <property type="evidence" value="ECO:0007669"/>
    <property type="project" value="UniProtKB-KW"/>
</dbReference>
<keyword evidence="9" id="KW-1185">Reference proteome</keyword>
<organism evidence="8 9">
    <name type="scientific">Acidisarcina polymorpha</name>
    <dbReference type="NCBI Taxonomy" id="2211140"/>
    <lineage>
        <taxon>Bacteria</taxon>
        <taxon>Pseudomonadati</taxon>
        <taxon>Acidobacteriota</taxon>
        <taxon>Terriglobia</taxon>
        <taxon>Terriglobales</taxon>
        <taxon>Acidobacteriaceae</taxon>
        <taxon>Acidisarcina</taxon>
    </lineage>
</organism>
<accession>A0A2Z5FZD7</accession>
<protein>
    <recommendedName>
        <fullName evidence="3">2-oxo-4-hydroxy-4-carboxy-5-ureidoimidazoline decarboxylase</fullName>
        <ecNumber evidence="3">4.1.1.97</ecNumber>
    </recommendedName>
</protein>
<dbReference type="InterPro" id="IPR018020">
    <property type="entry name" value="OHCU_decarboxylase"/>
</dbReference>
<name>A0A2Z5FZD7_9BACT</name>
<comment type="pathway">
    <text evidence="2">Purine metabolism; urate degradation; (S)-allantoin from urate: step 3/3.</text>
</comment>
<dbReference type="EC" id="4.1.1.97" evidence="3"/>
<reference evidence="8 9" key="1">
    <citation type="journal article" date="2018" name="Front. Microbiol.">
        <title>Hydrolytic Capabilities as a Key to Environmental Success: Chitinolytic and Cellulolytic Acidobacteria From Acidic Sub-arctic Soils and Boreal Peatlands.</title>
        <authorList>
            <person name="Belova S.E."/>
            <person name="Ravin N.V."/>
            <person name="Pankratov T.A."/>
            <person name="Rakitin A.L."/>
            <person name="Ivanova A.A."/>
            <person name="Beletsky A.V."/>
            <person name="Mardanov A.V."/>
            <person name="Sinninghe Damste J.S."/>
            <person name="Dedysh S.N."/>
        </authorList>
    </citation>
    <scope>NUCLEOTIDE SEQUENCE [LARGE SCALE GENOMIC DNA]</scope>
    <source>
        <strain evidence="8 9">SBC82</strain>
    </source>
</reference>
<dbReference type="EMBL" id="CP030840">
    <property type="protein sequence ID" value="AXC11775.1"/>
    <property type="molecule type" value="Genomic_DNA"/>
</dbReference>
<dbReference type="GO" id="GO:0051997">
    <property type="term" value="F:2-oxo-4-hydroxy-4-carboxy-5-ureidoimidazoline decarboxylase activity"/>
    <property type="evidence" value="ECO:0007669"/>
    <property type="project" value="UniProtKB-EC"/>
</dbReference>
<evidence type="ECO:0000256" key="1">
    <source>
        <dbReference type="ARBA" id="ARBA00001163"/>
    </source>
</evidence>
<dbReference type="SUPFAM" id="SSF158694">
    <property type="entry name" value="UraD-Like"/>
    <property type="match status" value="1"/>
</dbReference>
<evidence type="ECO:0000256" key="4">
    <source>
        <dbReference type="ARBA" id="ARBA00022631"/>
    </source>
</evidence>
<dbReference type="Proteomes" id="UP000253606">
    <property type="component" value="Chromosome"/>
</dbReference>
<sequence length="167" mass="18432">MTAFADWNGLGSEEAFVKVLACCGSRAFATRLVASRPYAGIDAAIAAADDIWWSLTEADWLEAFACHPRIGEQTSGASRQFTTWSKQEQSDVCNGDASVLDQIAKKNRAYEQRHGFIYIVCASGRSAGELLTILEDRLNNPTTVEINNAAEQQRQITSLRLRKLFTP</sequence>
<dbReference type="PANTHER" id="PTHR43466">
    <property type="entry name" value="2-OXO-4-HYDROXY-4-CARBOXY-5-UREIDOIMIDAZOLINE DECARBOXYLASE-RELATED"/>
    <property type="match status" value="1"/>
</dbReference>
<dbReference type="NCBIfam" id="TIGR03180">
    <property type="entry name" value="UraD_2"/>
    <property type="match status" value="1"/>
</dbReference>
<dbReference type="AlphaFoldDB" id="A0A2Z5FZD7"/>
<dbReference type="KEGG" id="abas:ACPOL_2453"/>
<keyword evidence="4" id="KW-0659">Purine metabolism</keyword>
<feature type="domain" description="Oxo-4-hydroxy-4-carboxy-5-ureidoimidazoline decarboxylase" evidence="7">
    <location>
        <begin position="12"/>
        <end position="162"/>
    </location>
</feature>
<evidence type="ECO:0000256" key="3">
    <source>
        <dbReference type="ARBA" id="ARBA00012257"/>
    </source>
</evidence>
<dbReference type="InterPro" id="IPR036778">
    <property type="entry name" value="OHCU_decarboxylase_sf"/>
</dbReference>
<evidence type="ECO:0000313" key="9">
    <source>
        <dbReference type="Proteomes" id="UP000253606"/>
    </source>
</evidence>